<feature type="chain" id="PRO_5032745937" evidence="2">
    <location>
        <begin position="27"/>
        <end position="588"/>
    </location>
</feature>
<dbReference type="Proteomes" id="UP000182379">
    <property type="component" value="Unassembled WGS sequence"/>
</dbReference>
<dbReference type="EMBL" id="FNOP01000010">
    <property type="protein sequence ID" value="SDW99592.1"/>
    <property type="molecule type" value="Genomic_DNA"/>
</dbReference>
<sequence length="588" mass="63122">MDRMKWKRLLVLTLGCLMAMVSLVSAAIPTIAVEELKPGMKGYGKTVIRGADIETFDVEVLGVTGTETGGYNILIKASGPLLKESGGIAQGMSGSPVYIDGRLAGAVAYGQAFSDPNYCFLTPISEMLRLFDETDPRPSVFLPKSTPLMVSGFTADGVAHLNERLSPFGLTSYAVPGGTEALDNVKLEPGSSVGVSLVRGDMVIGAIGTVTWTDEEGRILAFGHPFLQHGDSNYFMTNAWIFASVPNIQSAFKVGTLGKTLGRISQDRLSGIAGKEGENAPIIPMYVSVTDKDRGLHKSSNVQLITDEDLVPTLVDGVTYNTVSMAKDRKGAGTSRIRFTITAQGEKEGPIRLRRENMFYSASDIGKLTDSELNVATDMLMNNRFDKVTIQDINVDVETTSGCEVAEMVGASAPSTAVQGGLLPITLTFKPYRAEEITRTINFRIPDKQPAGPMNLIVRSGNATTWISKALSKRNSRNGGNAAQGQDGGDGSAEDDSAMYQSSQRQFRDFLTEFNDMDANNEVVVDLMPSYGDSRPSRRAAARAAGSSSGSMTSAITGLLKGSKYKQKFPMDFIITGESNVVVDVKKR</sequence>
<feature type="signal peptide" evidence="2">
    <location>
        <begin position="1"/>
        <end position="26"/>
    </location>
</feature>
<evidence type="ECO:0000313" key="5">
    <source>
        <dbReference type="Proteomes" id="UP000182379"/>
    </source>
</evidence>
<dbReference type="InterPro" id="IPR009003">
    <property type="entry name" value="Peptidase_S1_PA"/>
</dbReference>
<organism evidence="4 5">
    <name type="scientific">Acidaminococcus fermentans</name>
    <dbReference type="NCBI Taxonomy" id="905"/>
    <lineage>
        <taxon>Bacteria</taxon>
        <taxon>Bacillati</taxon>
        <taxon>Bacillota</taxon>
        <taxon>Negativicutes</taxon>
        <taxon>Acidaminococcales</taxon>
        <taxon>Acidaminococcaceae</taxon>
        <taxon>Acidaminococcus</taxon>
    </lineage>
</organism>
<dbReference type="AlphaFoldDB" id="A0A1H2Y335"/>
<proteinExistence type="predicted"/>
<dbReference type="Pfam" id="PF05580">
    <property type="entry name" value="Peptidase_S55"/>
    <property type="match status" value="1"/>
</dbReference>
<feature type="domain" description="Peptidase S55" evidence="3">
    <location>
        <begin position="1"/>
        <end position="143"/>
    </location>
</feature>
<keyword evidence="2" id="KW-0732">Signal</keyword>
<dbReference type="OMA" id="IYAANEY"/>
<dbReference type="SUPFAM" id="SSF50494">
    <property type="entry name" value="Trypsin-like serine proteases"/>
    <property type="match status" value="1"/>
</dbReference>
<feature type="region of interest" description="Disordered" evidence="1">
    <location>
        <begin position="473"/>
        <end position="502"/>
    </location>
</feature>
<feature type="region of interest" description="Disordered" evidence="1">
    <location>
        <begin position="533"/>
        <end position="553"/>
    </location>
</feature>
<dbReference type="RefSeq" id="WP_012939042.1">
    <property type="nucleotide sequence ID" value="NZ_CALAKB010000002.1"/>
</dbReference>
<comment type="caution">
    <text evidence="4">The sequence shown here is derived from an EMBL/GenBank/DDBJ whole genome shotgun (WGS) entry which is preliminary data.</text>
</comment>
<feature type="compositionally biased region" description="Low complexity" evidence="1">
    <location>
        <begin position="542"/>
        <end position="553"/>
    </location>
</feature>
<dbReference type="PROSITE" id="PS51494">
    <property type="entry name" value="SPOIVB"/>
    <property type="match status" value="1"/>
</dbReference>
<accession>A0A1H2Y335</accession>
<dbReference type="InterPro" id="IPR008763">
    <property type="entry name" value="Peptidase_S55"/>
</dbReference>
<gene>
    <name evidence="4" type="ORF">SAMN05216495_11038</name>
</gene>
<evidence type="ECO:0000313" key="4">
    <source>
        <dbReference type="EMBL" id="SDW99592.1"/>
    </source>
</evidence>
<evidence type="ECO:0000259" key="3">
    <source>
        <dbReference type="PROSITE" id="PS51494"/>
    </source>
</evidence>
<name>A0A1H2Y335_ACIFE</name>
<evidence type="ECO:0000256" key="1">
    <source>
        <dbReference type="SAM" id="MobiDB-lite"/>
    </source>
</evidence>
<protein>
    <submittedName>
        <fullName evidence="4">SpoIVB peptidase S55</fullName>
    </submittedName>
</protein>
<reference evidence="4 5" key="1">
    <citation type="submission" date="2016-10" db="EMBL/GenBank/DDBJ databases">
        <authorList>
            <person name="Varghese N."/>
            <person name="Submissions S."/>
        </authorList>
    </citation>
    <scope>NUCLEOTIDE SEQUENCE [LARGE SCALE GENOMIC DNA]</scope>
    <source>
        <strain evidence="4 5">WCC6</strain>
    </source>
</reference>
<dbReference type="GeneID" id="78335393"/>
<evidence type="ECO:0000256" key="2">
    <source>
        <dbReference type="SAM" id="SignalP"/>
    </source>
</evidence>